<comment type="function">
    <text evidence="10">Part of the ABC transporter complex MalEFGK involved in maltose/maltodextrin import. Probably responsible for the translocation of the substrate across the membrane.</text>
</comment>
<dbReference type="PROSITE" id="PS50928">
    <property type="entry name" value="ABC_TM1"/>
    <property type="match status" value="1"/>
</dbReference>
<dbReference type="GO" id="GO:0042956">
    <property type="term" value="P:maltodextrin transmembrane transport"/>
    <property type="evidence" value="ECO:0007669"/>
    <property type="project" value="TreeGrafter"/>
</dbReference>
<evidence type="ECO:0000313" key="14">
    <source>
        <dbReference type="Proteomes" id="UP000616724"/>
    </source>
</evidence>
<evidence type="ECO:0000256" key="1">
    <source>
        <dbReference type="ARBA" id="ARBA00004651"/>
    </source>
</evidence>
<evidence type="ECO:0000256" key="11">
    <source>
        <dbReference type="SAM" id="MobiDB-lite"/>
    </source>
</evidence>
<dbReference type="InterPro" id="IPR032550">
    <property type="entry name" value="TM_PBP2_N"/>
</dbReference>
<dbReference type="CDD" id="cd06261">
    <property type="entry name" value="TM_PBP2"/>
    <property type="match status" value="1"/>
</dbReference>
<evidence type="ECO:0000256" key="8">
    <source>
        <dbReference type="ARBA" id="ARBA00023136"/>
    </source>
</evidence>
<dbReference type="SUPFAM" id="SSF161098">
    <property type="entry name" value="MetI-like"/>
    <property type="match status" value="1"/>
</dbReference>
<dbReference type="Pfam" id="PF00528">
    <property type="entry name" value="BPD_transp_1"/>
    <property type="match status" value="1"/>
</dbReference>
<evidence type="ECO:0000259" key="12">
    <source>
        <dbReference type="PROSITE" id="PS50928"/>
    </source>
</evidence>
<keyword evidence="14" id="KW-1185">Reference proteome</keyword>
<dbReference type="GO" id="GO:1990060">
    <property type="term" value="C:maltose transport complex"/>
    <property type="evidence" value="ECO:0007669"/>
    <property type="project" value="TreeGrafter"/>
</dbReference>
<keyword evidence="6 9" id="KW-0812">Transmembrane</keyword>
<sequence>MSTQRTRTGEGRGLPRPGDTGASRRGEAGTRGGSGETGERVRPQGSPGGPPARGRRARAVPARGWPGSPGAIAARFLVLGLIVAVALWAAAPLVSAGNWTGTAIVAVVTAAGMHVYLTPRRLPAKYLFPTTLLVLAFQVFPVVHTMSLALTNIGDGHLGTKQEAITAIETSSVRREPGSAEYRLTVAERDGELVFLLADGGRAYAGTAGGLRPLEGARLGPGGRVAAAEGYAVLTAAQASARGAEVTELAVPVEGGAIRSQGLSRAYRGRAELSYEAGCDCVRGPDPGAAAGSGAGTEAGAGQEGREKVWRADEKQGRFVAADGTALPQGWKVDVGLANLTAALTNPQVNAHFLGVFGWNVVYAVSVVALTAALGIALALALHHPRMRAVRVYRTLVVLPYAMPAFAMLLVWRDMFNTDFGLVNRMLGLEVDWLGEPLTARLSVLLVQLWLGFPYMFLIATGALQTIPSEYMEAAQVDGATAWHRFRKVTLPLLMLALAPLLVSSFAFNFNNFNGVFLVTAGGPFPADNPAVGATDLLITYTFRLAFGQQGAQYGLASAMSVYVYLIVAVLSIVSFRRTRVFQEVDR</sequence>
<feature type="region of interest" description="Disordered" evidence="11">
    <location>
        <begin position="1"/>
        <end position="64"/>
    </location>
</feature>
<feature type="transmembrane region" description="Helical" evidence="9">
    <location>
        <begin position="72"/>
        <end position="91"/>
    </location>
</feature>
<proteinExistence type="inferred from homology"/>
<dbReference type="EMBL" id="BOOH01000001">
    <property type="protein sequence ID" value="GIH73735.1"/>
    <property type="molecule type" value="Genomic_DNA"/>
</dbReference>
<evidence type="ECO:0000256" key="5">
    <source>
        <dbReference type="ARBA" id="ARBA00022597"/>
    </source>
</evidence>
<evidence type="ECO:0000313" key="13">
    <source>
        <dbReference type="EMBL" id="GIH73735.1"/>
    </source>
</evidence>
<comment type="similarity">
    <text evidence="2 10">Belongs to the binding-protein-dependent transport system permease family. MalFG subfamily.</text>
</comment>
<evidence type="ECO:0000256" key="4">
    <source>
        <dbReference type="ARBA" id="ARBA00022475"/>
    </source>
</evidence>
<keyword evidence="4 10" id="KW-1003">Cell membrane</keyword>
<feature type="transmembrane region" description="Helical" evidence="9">
    <location>
        <begin position="442"/>
        <end position="464"/>
    </location>
</feature>
<organism evidence="13 14">
    <name type="scientific">Planobispora longispora</name>
    <dbReference type="NCBI Taxonomy" id="28887"/>
    <lineage>
        <taxon>Bacteria</taxon>
        <taxon>Bacillati</taxon>
        <taxon>Actinomycetota</taxon>
        <taxon>Actinomycetes</taxon>
        <taxon>Streptosporangiales</taxon>
        <taxon>Streptosporangiaceae</taxon>
        <taxon>Planobispora</taxon>
    </lineage>
</organism>
<dbReference type="InterPro" id="IPR000515">
    <property type="entry name" value="MetI-like"/>
</dbReference>
<dbReference type="Gene3D" id="1.10.3720.10">
    <property type="entry name" value="MetI-like"/>
    <property type="match status" value="1"/>
</dbReference>
<dbReference type="AlphaFoldDB" id="A0A8J3RFF1"/>
<dbReference type="InterPro" id="IPR035906">
    <property type="entry name" value="MetI-like_sf"/>
</dbReference>
<feature type="transmembrane region" description="Helical" evidence="9">
    <location>
        <begin position="97"/>
        <end position="117"/>
    </location>
</feature>
<gene>
    <name evidence="13" type="ORF">Plo01_01640</name>
</gene>
<evidence type="ECO:0000256" key="3">
    <source>
        <dbReference type="ARBA" id="ARBA00022448"/>
    </source>
</evidence>
<feature type="transmembrane region" description="Helical" evidence="9">
    <location>
        <begin position="357"/>
        <end position="380"/>
    </location>
</feature>
<dbReference type="Gene3D" id="1.20.58.370">
    <property type="entry name" value="MalF N-terminal region-like"/>
    <property type="match status" value="1"/>
</dbReference>
<comment type="subcellular location">
    <subcellularLocation>
        <location evidence="1 9">Cell membrane</location>
        <topology evidence="1 9">Multi-pass membrane protein</topology>
    </subcellularLocation>
</comment>
<reference evidence="13 14" key="1">
    <citation type="submission" date="2021-01" db="EMBL/GenBank/DDBJ databases">
        <title>Whole genome shotgun sequence of Planobispora longispora NBRC 13918.</title>
        <authorList>
            <person name="Komaki H."/>
            <person name="Tamura T."/>
        </authorList>
    </citation>
    <scope>NUCLEOTIDE SEQUENCE [LARGE SCALE GENOMIC DNA]</scope>
    <source>
        <strain evidence="13 14">NBRC 13918</strain>
    </source>
</reference>
<protein>
    <recommendedName>
        <fullName evidence="10">Maltose/maltodextrin transport system permease protein</fullName>
    </recommendedName>
</protein>
<feature type="transmembrane region" description="Helical" evidence="9">
    <location>
        <begin position="392"/>
        <end position="412"/>
    </location>
</feature>
<dbReference type="RefSeq" id="WP_239315719.1">
    <property type="nucleotide sequence ID" value="NZ_BOOH01000001.1"/>
</dbReference>
<dbReference type="Proteomes" id="UP000616724">
    <property type="component" value="Unassembled WGS sequence"/>
</dbReference>
<evidence type="ECO:0000256" key="7">
    <source>
        <dbReference type="ARBA" id="ARBA00022989"/>
    </source>
</evidence>
<dbReference type="PANTHER" id="PTHR47314:SF1">
    <property type="entry name" value="MALTOSE_MALTODEXTRIN TRANSPORT SYSTEM PERMEASE PROTEIN MALF"/>
    <property type="match status" value="1"/>
</dbReference>
<feature type="transmembrane region" description="Helical" evidence="9">
    <location>
        <begin position="126"/>
        <end position="143"/>
    </location>
</feature>
<dbReference type="GO" id="GO:0015423">
    <property type="term" value="F:ABC-type maltose transporter activity"/>
    <property type="evidence" value="ECO:0007669"/>
    <property type="project" value="TreeGrafter"/>
</dbReference>
<name>A0A8J3RFF1_9ACTN</name>
<dbReference type="InterPro" id="IPR035277">
    <property type="entry name" value="MalF_N"/>
</dbReference>
<evidence type="ECO:0000256" key="9">
    <source>
        <dbReference type="RuleBase" id="RU363032"/>
    </source>
</evidence>
<dbReference type="SUPFAM" id="SSF160964">
    <property type="entry name" value="MalF N-terminal region-like"/>
    <property type="match status" value="1"/>
</dbReference>
<feature type="transmembrane region" description="Helical" evidence="9">
    <location>
        <begin position="489"/>
        <end position="508"/>
    </location>
</feature>
<keyword evidence="5 10" id="KW-0762">Sugar transport</keyword>
<dbReference type="Pfam" id="PF16296">
    <property type="entry name" value="TM_PBP2_N"/>
    <property type="match status" value="1"/>
</dbReference>
<evidence type="ECO:0000256" key="2">
    <source>
        <dbReference type="ARBA" id="ARBA00009047"/>
    </source>
</evidence>
<evidence type="ECO:0000256" key="6">
    <source>
        <dbReference type="ARBA" id="ARBA00022692"/>
    </source>
</evidence>
<keyword evidence="3 9" id="KW-0813">Transport</keyword>
<feature type="transmembrane region" description="Helical" evidence="9">
    <location>
        <begin position="554"/>
        <end position="574"/>
    </location>
</feature>
<keyword evidence="8 9" id="KW-0472">Membrane</keyword>
<feature type="domain" description="ABC transmembrane type-1" evidence="12">
    <location>
        <begin position="357"/>
        <end position="575"/>
    </location>
</feature>
<dbReference type="PANTHER" id="PTHR47314">
    <property type="entry name" value="MALTOSE/MALTODEXTRIN TRANSPORT SYSTEM PERMEASE PROTEIN MALF"/>
    <property type="match status" value="1"/>
</dbReference>
<comment type="caution">
    <text evidence="13">The sequence shown here is derived from an EMBL/GenBank/DDBJ whole genome shotgun (WGS) entry which is preliminary data.</text>
</comment>
<evidence type="ECO:0000256" key="10">
    <source>
        <dbReference type="RuleBase" id="RU367050"/>
    </source>
</evidence>
<keyword evidence="7 9" id="KW-1133">Transmembrane helix</keyword>
<accession>A0A8J3RFF1</accession>